<dbReference type="Proteomes" id="UP000054279">
    <property type="component" value="Unassembled WGS sequence"/>
</dbReference>
<dbReference type="Pfam" id="PF04114">
    <property type="entry name" value="Gaa1"/>
    <property type="match status" value="1"/>
</dbReference>
<organism evidence="2 3">
    <name type="scientific">Sphaerobolus stellatus (strain SS14)</name>
    <dbReference type="NCBI Taxonomy" id="990650"/>
    <lineage>
        <taxon>Eukaryota</taxon>
        <taxon>Fungi</taxon>
        <taxon>Dikarya</taxon>
        <taxon>Basidiomycota</taxon>
        <taxon>Agaricomycotina</taxon>
        <taxon>Agaricomycetes</taxon>
        <taxon>Phallomycetidae</taxon>
        <taxon>Geastrales</taxon>
        <taxon>Sphaerobolaceae</taxon>
        <taxon>Sphaerobolus</taxon>
    </lineage>
</organism>
<feature type="transmembrane region" description="Helical" evidence="1">
    <location>
        <begin position="551"/>
        <end position="569"/>
    </location>
</feature>
<keyword evidence="1" id="KW-0812">Transmembrane</keyword>
<keyword evidence="3" id="KW-1185">Reference proteome</keyword>
<dbReference type="AlphaFoldDB" id="A0A0C9VS43"/>
<evidence type="ECO:0000256" key="1">
    <source>
        <dbReference type="SAM" id="Phobius"/>
    </source>
</evidence>
<protein>
    <recommendedName>
        <fullName evidence="4">Gaa1-domain-containing protein</fullName>
    </recommendedName>
</protein>
<dbReference type="PANTHER" id="PTHR13304">
    <property type="entry name" value="GLYCOSYLPHOSPHATIDYLINOSITOL ANCHOR ATTACHMENT 1 PROTEIN"/>
    <property type="match status" value="1"/>
</dbReference>
<dbReference type="GO" id="GO:0042765">
    <property type="term" value="C:GPI-anchor transamidase complex"/>
    <property type="evidence" value="ECO:0007669"/>
    <property type="project" value="InterPro"/>
</dbReference>
<evidence type="ECO:0000313" key="3">
    <source>
        <dbReference type="Proteomes" id="UP000054279"/>
    </source>
</evidence>
<sequence>MLARILRRNPGGDPNASAVRKHRMRQKLSARIYNGLPWIRLLLFLIGYTWLLLLPSQYLGTAEWRVDENALQPGQTATQYNWAEVHAADRYLDRVEELYHRNASSSERADAIKFMFLEQGIPAATQSYTFTSGLRPSHGVNTYAVLSAPRSSGTEAMVIAASWESLNGSPNLRGISFILSLTGFVKKYSLWSKDVVFVISDGHMEGMQAWLGAYHGKFQSNVDYEPLNLRSGVIWTALAIDYPGHSFSHMGIFYEGLNGRLPNEDLLRSFNIISNHVAGAPVVVYDHLDEHIGSFIPSWIPDSIRNKPETRDYAIRARNILRHLKYQTLGRASGIHGLFHQFRIDSITIFAVPATGPHGFHSLGRIVESTMRTMNNLLERLHASFFFFIWKDPNNVLKIGEFLPSAVLVGVALMFGGLRLWVDAGWVEVADISSEKSNDSGSKSTSWKTRVRNVIPPLAIMVTTHVLGAVAFWLANSKWWIQLPTTATSYLPILPFSLITFGCLSALLAFDPLNRPKRNLQISPSPLYLLLKSFTLCLTSTVISVTSVLNFSLAAFIAVTLAIPLSIATPTKSLTFKMVKVMAYHIVLLPLWWILFFRPMSQSILEWQVLGVWYAPFMCIVYLPLVLQAMVVCMLDPEFVYA</sequence>
<feature type="transmembrane region" description="Helical" evidence="1">
    <location>
        <begin position="493"/>
        <end position="513"/>
    </location>
</feature>
<feature type="transmembrane region" description="Helical" evidence="1">
    <location>
        <begin position="32"/>
        <end position="53"/>
    </location>
</feature>
<dbReference type="GO" id="GO:0016255">
    <property type="term" value="P:attachment of GPI anchor to protein"/>
    <property type="evidence" value="ECO:0007669"/>
    <property type="project" value="TreeGrafter"/>
</dbReference>
<reference evidence="2 3" key="1">
    <citation type="submission" date="2014-06" db="EMBL/GenBank/DDBJ databases">
        <title>Evolutionary Origins and Diversification of the Mycorrhizal Mutualists.</title>
        <authorList>
            <consortium name="DOE Joint Genome Institute"/>
            <consortium name="Mycorrhizal Genomics Consortium"/>
            <person name="Kohler A."/>
            <person name="Kuo A."/>
            <person name="Nagy L.G."/>
            <person name="Floudas D."/>
            <person name="Copeland A."/>
            <person name="Barry K.W."/>
            <person name="Cichocki N."/>
            <person name="Veneault-Fourrey C."/>
            <person name="LaButti K."/>
            <person name="Lindquist E.A."/>
            <person name="Lipzen A."/>
            <person name="Lundell T."/>
            <person name="Morin E."/>
            <person name="Murat C."/>
            <person name="Riley R."/>
            <person name="Ohm R."/>
            <person name="Sun H."/>
            <person name="Tunlid A."/>
            <person name="Henrissat B."/>
            <person name="Grigoriev I.V."/>
            <person name="Hibbett D.S."/>
            <person name="Martin F."/>
        </authorList>
    </citation>
    <scope>NUCLEOTIDE SEQUENCE [LARGE SCALE GENOMIC DNA]</scope>
    <source>
        <strain evidence="2 3">SS14</strain>
    </source>
</reference>
<keyword evidence="1" id="KW-1133">Transmembrane helix</keyword>
<keyword evidence="1" id="KW-0472">Membrane</keyword>
<evidence type="ECO:0000313" key="2">
    <source>
        <dbReference type="EMBL" id="KIJ41225.1"/>
    </source>
</evidence>
<gene>
    <name evidence="2" type="ORF">M422DRAFT_68279</name>
</gene>
<feature type="transmembrane region" description="Helical" evidence="1">
    <location>
        <begin position="454"/>
        <end position="473"/>
    </location>
</feature>
<evidence type="ECO:0008006" key="4">
    <source>
        <dbReference type="Google" id="ProtNLM"/>
    </source>
</evidence>
<proteinExistence type="predicted"/>
<feature type="transmembrane region" description="Helical" evidence="1">
    <location>
        <begin position="402"/>
        <end position="422"/>
    </location>
</feature>
<accession>A0A0C9VS43</accession>
<feature type="transmembrane region" description="Helical" evidence="1">
    <location>
        <begin position="581"/>
        <end position="600"/>
    </location>
</feature>
<dbReference type="OrthoDB" id="445301at2759"/>
<dbReference type="EMBL" id="KN837138">
    <property type="protein sequence ID" value="KIJ41225.1"/>
    <property type="molecule type" value="Genomic_DNA"/>
</dbReference>
<name>A0A0C9VS43_SPHS4</name>
<feature type="transmembrane region" description="Helical" evidence="1">
    <location>
        <begin position="612"/>
        <end position="635"/>
    </location>
</feature>
<dbReference type="HOGENOM" id="CLU_007442_0_0_1"/>
<dbReference type="PANTHER" id="PTHR13304:SF0">
    <property type="entry name" value="GLYCOSYLPHOSPHATIDYLINOSITOL ANCHOR ATTACHMENT 1 PROTEIN"/>
    <property type="match status" value="1"/>
</dbReference>
<dbReference type="InterPro" id="IPR007246">
    <property type="entry name" value="Gaa1"/>
</dbReference>